<name>A0A1V6CD46_UNCT6</name>
<dbReference type="Pfam" id="PF01261">
    <property type="entry name" value="AP_endonuc_2"/>
    <property type="match status" value="1"/>
</dbReference>
<organism evidence="2">
    <name type="scientific">candidate division TA06 bacterium ADurb.Bin131</name>
    <dbReference type="NCBI Taxonomy" id="1852827"/>
    <lineage>
        <taxon>Bacteria</taxon>
        <taxon>Bacteria division TA06</taxon>
    </lineage>
</organism>
<feature type="domain" description="Xylose isomerase-like TIM barrel" evidence="1">
    <location>
        <begin position="20"/>
        <end position="308"/>
    </location>
</feature>
<sequence>MKLGVFLVLFGGKKFEEALEIAKGLGLDAVEIGAGNYPGNAHCNPDELLADDGKLKTFSKAVERYGLEISALSCHGNPLHPDKKIAEEHRRVQKQTILLAEKLGVKKIITFSGCPGDSENAKSPNWVTCPWPDDFSKTLDWQWKNCVIPYWKEETKFAAEHNIKEICLEMHPGFVVYNPETLLKLRDAVGEIIGANLDPSHLFWQGINPISAVRKLAGAIYYVHAKDTKIDCINTSINGVLDTKTYLDEINRSWIFRTVGYGHGEEFWRDFVSNLRLVGYDGVLSIEHEDSLMSNDEGLKKAISLLKTILITEPKPKVWWT</sequence>
<dbReference type="Gene3D" id="3.20.20.150">
    <property type="entry name" value="Divalent-metal-dependent TIM barrel enzymes"/>
    <property type="match status" value="1"/>
</dbReference>
<dbReference type="EMBL" id="MWDQ01000027">
    <property type="protein sequence ID" value="OQB74842.1"/>
    <property type="molecule type" value="Genomic_DNA"/>
</dbReference>
<comment type="caution">
    <text evidence="2">The sequence shown here is derived from an EMBL/GenBank/DDBJ whole genome shotgun (WGS) entry which is preliminary data.</text>
</comment>
<reference evidence="2" key="1">
    <citation type="submission" date="2017-02" db="EMBL/GenBank/DDBJ databases">
        <title>Delving into the versatile metabolic prowess of the omnipresent phylum Bacteroidetes.</title>
        <authorList>
            <person name="Nobu M.K."/>
            <person name="Mei R."/>
            <person name="Narihiro T."/>
            <person name="Kuroda K."/>
            <person name="Liu W.-T."/>
        </authorList>
    </citation>
    <scope>NUCLEOTIDE SEQUENCE</scope>
    <source>
        <strain evidence="2">ADurb.Bin131</strain>
    </source>
</reference>
<dbReference type="InterPro" id="IPR013022">
    <property type="entry name" value="Xyl_isomerase-like_TIM-brl"/>
</dbReference>
<dbReference type="PANTHER" id="PTHR12110">
    <property type="entry name" value="HYDROXYPYRUVATE ISOMERASE"/>
    <property type="match status" value="1"/>
</dbReference>
<evidence type="ECO:0000259" key="1">
    <source>
        <dbReference type="Pfam" id="PF01261"/>
    </source>
</evidence>
<dbReference type="InterPro" id="IPR050312">
    <property type="entry name" value="IolE/XylAMocC-like"/>
</dbReference>
<dbReference type="AlphaFoldDB" id="A0A1V6CD46"/>
<dbReference type="InterPro" id="IPR036237">
    <property type="entry name" value="Xyl_isomerase-like_sf"/>
</dbReference>
<dbReference type="SUPFAM" id="SSF51658">
    <property type="entry name" value="Xylose isomerase-like"/>
    <property type="match status" value="1"/>
</dbReference>
<protein>
    <submittedName>
        <fullName evidence="2">Xylose isomerase-like TIM barrel</fullName>
    </submittedName>
</protein>
<dbReference type="PANTHER" id="PTHR12110:SF21">
    <property type="entry name" value="XYLOSE ISOMERASE-LIKE TIM BARREL DOMAIN-CONTAINING PROTEIN"/>
    <property type="match status" value="1"/>
</dbReference>
<proteinExistence type="predicted"/>
<dbReference type="GO" id="GO:0016853">
    <property type="term" value="F:isomerase activity"/>
    <property type="evidence" value="ECO:0007669"/>
    <property type="project" value="UniProtKB-KW"/>
</dbReference>
<keyword evidence="2" id="KW-0413">Isomerase</keyword>
<accession>A0A1V6CD46</accession>
<gene>
    <name evidence="2" type="ORF">BWX89_00331</name>
</gene>
<dbReference type="Proteomes" id="UP000485562">
    <property type="component" value="Unassembled WGS sequence"/>
</dbReference>
<evidence type="ECO:0000313" key="2">
    <source>
        <dbReference type="EMBL" id="OQB74842.1"/>
    </source>
</evidence>